<dbReference type="AlphaFoldDB" id="A0A0C9WQB2"/>
<evidence type="ECO:0000313" key="2">
    <source>
        <dbReference type="Proteomes" id="UP000054477"/>
    </source>
</evidence>
<protein>
    <submittedName>
        <fullName evidence="1">Uncharacterized protein</fullName>
    </submittedName>
</protein>
<dbReference type="Proteomes" id="UP000054477">
    <property type="component" value="Unassembled WGS sequence"/>
</dbReference>
<organism evidence="1 2">
    <name type="scientific">Laccaria amethystina LaAM-08-1</name>
    <dbReference type="NCBI Taxonomy" id="1095629"/>
    <lineage>
        <taxon>Eukaryota</taxon>
        <taxon>Fungi</taxon>
        <taxon>Dikarya</taxon>
        <taxon>Basidiomycota</taxon>
        <taxon>Agaricomycotina</taxon>
        <taxon>Agaricomycetes</taxon>
        <taxon>Agaricomycetidae</taxon>
        <taxon>Agaricales</taxon>
        <taxon>Agaricineae</taxon>
        <taxon>Hydnangiaceae</taxon>
        <taxon>Laccaria</taxon>
    </lineage>
</organism>
<reference evidence="2" key="2">
    <citation type="submission" date="2015-01" db="EMBL/GenBank/DDBJ databases">
        <title>Evolutionary Origins and Diversification of the Mycorrhizal Mutualists.</title>
        <authorList>
            <consortium name="DOE Joint Genome Institute"/>
            <consortium name="Mycorrhizal Genomics Consortium"/>
            <person name="Kohler A."/>
            <person name="Kuo A."/>
            <person name="Nagy L.G."/>
            <person name="Floudas D."/>
            <person name="Copeland A."/>
            <person name="Barry K.W."/>
            <person name="Cichocki N."/>
            <person name="Veneault-Fourrey C."/>
            <person name="LaButti K."/>
            <person name="Lindquist E.A."/>
            <person name="Lipzen A."/>
            <person name="Lundell T."/>
            <person name="Morin E."/>
            <person name="Murat C."/>
            <person name="Riley R."/>
            <person name="Ohm R."/>
            <person name="Sun H."/>
            <person name="Tunlid A."/>
            <person name="Henrissat B."/>
            <person name="Grigoriev I.V."/>
            <person name="Hibbett D.S."/>
            <person name="Martin F."/>
        </authorList>
    </citation>
    <scope>NUCLEOTIDE SEQUENCE [LARGE SCALE GENOMIC DNA]</scope>
    <source>
        <strain evidence="2">LaAM-08-1</strain>
    </source>
</reference>
<sequence>MCEVTLLNARAIRIDKFLFHLRRIVTFVESLILSEAGYRSSALSTIFERDLENPHPARLEPSPTRIQTPHMSSPNGIRWSLCHWGPSSEQGGFNSADFARGNSKAEESLDASLRELGCTRIENNAEGSRTDANSAVLHLSHGLSPLNSESPMNTFVLITVLQICGEGNQKIF</sequence>
<reference evidence="1 2" key="1">
    <citation type="submission" date="2014-04" db="EMBL/GenBank/DDBJ databases">
        <authorList>
            <consortium name="DOE Joint Genome Institute"/>
            <person name="Kuo A."/>
            <person name="Kohler A."/>
            <person name="Nagy L.G."/>
            <person name="Floudas D."/>
            <person name="Copeland A."/>
            <person name="Barry K.W."/>
            <person name="Cichocki N."/>
            <person name="Veneault-Fourrey C."/>
            <person name="LaButti K."/>
            <person name="Lindquist E.A."/>
            <person name="Lipzen A."/>
            <person name="Lundell T."/>
            <person name="Morin E."/>
            <person name="Murat C."/>
            <person name="Sun H."/>
            <person name="Tunlid A."/>
            <person name="Henrissat B."/>
            <person name="Grigoriev I.V."/>
            <person name="Hibbett D.S."/>
            <person name="Martin F."/>
            <person name="Nordberg H.P."/>
            <person name="Cantor M.N."/>
            <person name="Hua S.X."/>
        </authorList>
    </citation>
    <scope>NUCLEOTIDE SEQUENCE [LARGE SCALE GENOMIC DNA]</scope>
    <source>
        <strain evidence="1 2">LaAM-08-1</strain>
    </source>
</reference>
<proteinExistence type="predicted"/>
<dbReference type="HOGENOM" id="CLU_1555510_0_0_1"/>
<keyword evidence="2" id="KW-1185">Reference proteome</keyword>
<evidence type="ECO:0000313" key="1">
    <source>
        <dbReference type="EMBL" id="KIJ89878.1"/>
    </source>
</evidence>
<accession>A0A0C9WQB2</accession>
<dbReference type="EMBL" id="KN839389">
    <property type="protein sequence ID" value="KIJ89878.1"/>
    <property type="molecule type" value="Genomic_DNA"/>
</dbReference>
<gene>
    <name evidence="1" type="ORF">K443DRAFT_15732</name>
</gene>
<name>A0A0C9WQB2_9AGAR</name>